<dbReference type="SUPFAM" id="SSF52091">
    <property type="entry name" value="SpoIIaa-like"/>
    <property type="match status" value="1"/>
</dbReference>
<dbReference type="Pfam" id="PF13466">
    <property type="entry name" value="STAS_2"/>
    <property type="match status" value="1"/>
</dbReference>
<keyword evidence="3" id="KW-1185">Reference proteome</keyword>
<dbReference type="InterPro" id="IPR058548">
    <property type="entry name" value="MlaB-like_STAS"/>
</dbReference>
<dbReference type="PROSITE" id="PS50801">
    <property type="entry name" value="STAS"/>
    <property type="match status" value="1"/>
</dbReference>
<reference evidence="3" key="1">
    <citation type="journal article" date="2019" name="Int. J. Syst. Evol. Microbiol.">
        <title>The Global Catalogue of Microorganisms (GCM) 10K type strain sequencing project: providing services to taxonomists for standard genome sequencing and annotation.</title>
        <authorList>
            <consortium name="The Broad Institute Genomics Platform"/>
            <consortium name="The Broad Institute Genome Sequencing Center for Infectious Disease"/>
            <person name="Wu L."/>
            <person name="Ma J."/>
        </authorList>
    </citation>
    <scope>NUCLEOTIDE SEQUENCE [LARGE SCALE GENOMIC DNA]</scope>
    <source>
        <strain evidence="3">XZYJT-10</strain>
    </source>
</reference>
<evidence type="ECO:0000313" key="2">
    <source>
        <dbReference type="EMBL" id="MFC7274359.1"/>
    </source>
</evidence>
<comment type="caution">
    <text evidence="2">The sequence shown here is derived from an EMBL/GenBank/DDBJ whole genome shotgun (WGS) entry which is preliminary data.</text>
</comment>
<accession>A0ABW2HMD7</accession>
<dbReference type="CDD" id="cd07043">
    <property type="entry name" value="STAS_anti-anti-sigma_factors"/>
    <property type="match status" value="1"/>
</dbReference>
<protein>
    <submittedName>
        <fullName evidence="2">Lipid asymmetry maintenance protein MlaB</fullName>
    </submittedName>
</protein>
<sequence length="101" mass="10658">MSDLDLDGELTIYTAAEQAPRVLGPLERTASIRVGLAGVTEMDTAGLQILLAARREAERLGGTAEFRGASEPVREALAIVHLDGALRPVEHGEPRSTQGPA</sequence>
<feature type="domain" description="STAS" evidence="1">
    <location>
        <begin position="1"/>
        <end position="101"/>
    </location>
</feature>
<dbReference type="InterPro" id="IPR036513">
    <property type="entry name" value="STAS_dom_sf"/>
</dbReference>
<gene>
    <name evidence="2" type="ORF">ACFQS1_10245</name>
</gene>
<dbReference type="InterPro" id="IPR052746">
    <property type="entry name" value="MlaB_ABC_Transporter"/>
</dbReference>
<evidence type="ECO:0000259" key="1">
    <source>
        <dbReference type="PROSITE" id="PS50801"/>
    </source>
</evidence>
<dbReference type="Gene3D" id="3.30.750.24">
    <property type="entry name" value="STAS domain"/>
    <property type="match status" value="1"/>
</dbReference>
<proteinExistence type="predicted"/>
<name>A0ABW2HMD7_9ACTN</name>
<evidence type="ECO:0000313" key="3">
    <source>
        <dbReference type="Proteomes" id="UP001596548"/>
    </source>
</evidence>
<organism evidence="2 3">
    <name type="scientific">Paractinoplanes rhizophilus</name>
    <dbReference type="NCBI Taxonomy" id="1416877"/>
    <lineage>
        <taxon>Bacteria</taxon>
        <taxon>Bacillati</taxon>
        <taxon>Actinomycetota</taxon>
        <taxon>Actinomycetes</taxon>
        <taxon>Micromonosporales</taxon>
        <taxon>Micromonosporaceae</taxon>
        <taxon>Paractinoplanes</taxon>
    </lineage>
</organism>
<dbReference type="PANTHER" id="PTHR35849">
    <property type="entry name" value="BLR2341 PROTEIN"/>
    <property type="match status" value="1"/>
</dbReference>
<dbReference type="PANTHER" id="PTHR35849:SF2">
    <property type="entry name" value="BLR2341 PROTEIN"/>
    <property type="match status" value="1"/>
</dbReference>
<dbReference type="RefSeq" id="WP_378966173.1">
    <property type="nucleotide sequence ID" value="NZ_JBHTBJ010000005.1"/>
</dbReference>
<dbReference type="Proteomes" id="UP001596548">
    <property type="component" value="Unassembled WGS sequence"/>
</dbReference>
<dbReference type="EMBL" id="JBHTBJ010000005">
    <property type="protein sequence ID" value="MFC7274359.1"/>
    <property type="molecule type" value="Genomic_DNA"/>
</dbReference>
<dbReference type="InterPro" id="IPR002645">
    <property type="entry name" value="STAS_dom"/>
</dbReference>